<name>A0A921GHC9_9ACTN</name>
<feature type="region of interest" description="Disordered" evidence="1">
    <location>
        <begin position="1"/>
        <end position="40"/>
    </location>
</feature>
<evidence type="ECO:0000313" key="3">
    <source>
        <dbReference type="EMBL" id="HJF46036.1"/>
    </source>
</evidence>
<feature type="domain" description="DUF6273" evidence="2">
    <location>
        <begin position="121"/>
        <end position="271"/>
    </location>
</feature>
<feature type="compositionally biased region" description="Acidic residues" evidence="1">
    <location>
        <begin position="26"/>
        <end position="35"/>
    </location>
</feature>
<reference evidence="3" key="2">
    <citation type="submission" date="2021-09" db="EMBL/GenBank/DDBJ databases">
        <authorList>
            <person name="Gilroy R."/>
        </authorList>
    </citation>
    <scope>NUCLEOTIDE SEQUENCE</scope>
    <source>
        <strain evidence="3">CHK124-7917</strain>
    </source>
</reference>
<sequence>MDAATGGATGEVGREAEGDGSTSGEMAEEEADSADDVPQVRAATADYSWEELSQISRLISSAGSDAEGIEVARRYHLCTEDGRLDGTQTKSLTLSDGTTVTMQVAGFNHDQRADGSGPAGITLVSRGTVASRAMNEGDETAGGWRDSDLRAWMNGELASLLPHEVSSVIAVVNKPTNVVGETADASSVVMTQDTLWTLSYSEIGGHMSTDDSAHDAVFNAEGEQYKLFSDLGTSWDAGNQHLQIAGVEYWWERSPDPLDGRYFMCVGPDGTPWYARVPSEVQGVVMCFCV</sequence>
<dbReference type="AlphaFoldDB" id="A0A921GHC9"/>
<organism evidence="3 4">
    <name type="scientific">Thermophilibacter provencensis</name>
    <dbReference type="NCBI Taxonomy" id="1852386"/>
    <lineage>
        <taxon>Bacteria</taxon>
        <taxon>Bacillati</taxon>
        <taxon>Actinomycetota</taxon>
        <taxon>Coriobacteriia</taxon>
        <taxon>Coriobacteriales</taxon>
        <taxon>Atopobiaceae</taxon>
        <taxon>Thermophilibacter</taxon>
    </lineage>
</organism>
<evidence type="ECO:0000259" key="2">
    <source>
        <dbReference type="Pfam" id="PF19789"/>
    </source>
</evidence>
<dbReference type="RefSeq" id="WP_274959631.1">
    <property type="nucleotide sequence ID" value="NZ_DYWQ01000152.1"/>
</dbReference>
<accession>A0A921GHC9</accession>
<evidence type="ECO:0000313" key="4">
    <source>
        <dbReference type="Proteomes" id="UP000697330"/>
    </source>
</evidence>
<dbReference type="Proteomes" id="UP000697330">
    <property type="component" value="Unassembled WGS sequence"/>
</dbReference>
<dbReference type="InterPro" id="IPR046240">
    <property type="entry name" value="DUF6273"/>
</dbReference>
<comment type="caution">
    <text evidence="3">The sequence shown here is derived from an EMBL/GenBank/DDBJ whole genome shotgun (WGS) entry which is preliminary data.</text>
</comment>
<dbReference type="Pfam" id="PF19789">
    <property type="entry name" value="DUF6273"/>
    <property type="match status" value="1"/>
</dbReference>
<evidence type="ECO:0000256" key="1">
    <source>
        <dbReference type="SAM" id="MobiDB-lite"/>
    </source>
</evidence>
<gene>
    <name evidence="3" type="ORF">K8U72_09690</name>
</gene>
<protein>
    <submittedName>
        <fullName evidence="3">DUF6273 domain-containing protein</fullName>
    </submittedName>
</protein>
<dbReference type="EMBL" id="DYWQ01000152">
    <property type="protein sequence ID" value="HJF46036.1"/>
    <property type="molecule type" value="Genomic_DNA"/>
</dbReference>
<proteinExistence type="predicted"/>
<reference evidence="3" key="1">
    <citation type="journal article" date="2021" name="PeerJ">
        <title>Extensive microbial diversity within the chicken gut microbiome revealed by metagenomics and culture.</title>
        <authorList>
            <person name="Gilroy R."/>
            <person name="Ravi A."/>
            <person name="Getino M."/>
            <person name="Pursley I."/>
            <person name="Horton D.L."/>
            <person name="Alikhan N.F."/>
            <person name="Baker D."/>
            <person name="Gharbi K."/>
            <person name="Hall N."/>
            <person name="Watson M."/>
            <person name="Adriaenssens E.M."/>
            <person name="Foster-Nyarko E."/>
            <person name="Jarju S."/>
            <person name="Secka A."/>
            <person name="Antonio M."/>
            <person name="Oren A."/>
            <person name="Chaudhuri R.R."/>
            <person name="La Ragione R."/>
            <person name="Hildebrand F."/>
            <person name="Pallen M.J."/>
        </authorList>
    </citation>
    <scope>NUCLEOTIDE SEQUENCE</scope>
    <source>
        <strain evidence="3">CHK124-7917</strain>
    </source>
</reference>